<evidence type="ECO:0000313" key="7">
    <source>
        <dbReference type="Proteomes" id="UP000467840"/>
    </source>
</evidence>
<evidence type="ECO:0000313" key="6">
    <source>
        <dbReference type="EMBL" id="KAF2301344.1"/>
    </source>
</evidence>
<dbReference type="PANTHER" id="PTHR33021">
    <property type="entry name" value="BLUE COPPER PROTEIN"/>
    <property type="match status" value="1"/>
</dbReference>
<comment type="caution">
    <text evidence="6">The sequence shown here is derived from an EMBL/GenBank/DDBJ whole genome shotgun (WGS) entry which is preliminary data.</text>
</comment>
<keyword evidence="4" id="KW-0732">Signal</keyword>
<dbReference type="InterPro" id="IPR008972">
    <property type="entry name" value="Cupredoxin"/>
</dbReference>
<dbReference type="AlphaFoldDB" id="A0A6A6LK08"/>
<dbReference type="GO" id="GO:0005886">
    <property type="term" value="C:plasma membrane"/>
    <property type="evidence" value="ECO:0007669"/>
    <property type="project" value="TreeGrafter"/>
</dbReference>
<keyword evidence="1" id="KW-1015">Disulfide bond</keyword>
<feature type="domain" description="Phytocyanin" evidence="5">
    <location>
        <begin position="179"/>
        <end position="244"/>
    </location>
</feature>
<dbReference type="SUPFAM" id="SSF49503">
    <property type="entry name" value="Cupredoxins"/>
    <property type="match status" value="2"/>
</dbReference>
<dbReference type="InterPro" id="IPR039391">
    <property type="entry name" value="Phytocyanin-like"/>
</dbReference>
<proteinExistence type="predicted"/>
<evidence type="ECO:0000256" key="4">
    <source>
        <dbReference type="SAM" id="SignalP"/>
    </source>
</evidence>
<sequence>MASFIGVAFGFVVVVLLQCAAAQTVHVVGDNSGWTILQGGAQAYTEWANGKNFVVGDILTFNFETNKHDVLRVQKTSFDACSSSNPIGDVITTGPVNFTLDSAGDHYYICTFSQHCQLGQKLAITVSSSGGTPGASPPPSTTPRLSPPPTSPSPTNTPAICPPDAPAVVVLLQCAAAQTVHVVGDNSGWTILQGGAQAYTEWANGKNFVIGDILTFNFETNKHDVLRVQRHPSMHALLQILSET</sequence>
<keyword evidence="2" id="KW-0325">Glycoprotein</keyword>
<dbReference type="PANTHER" id="PTHR33021:SF189">
    <property type="entry name" value="CUCUMBER PEELING CUPREDOXIN-LIKE"/>
    <property type="match status" value="1"/>
</dbReference>
<organism evidence="6 7">
    <name type="scientific">Hevea brasiliensis</name>
    <name type="common">Para rubber tree</name>
    <name type="synonym">Siphonia brasiliensis</name>
    <dbReference type="NCBI Taxonomy" id="3981"/>
    <lineage>
        <taxon>Eukaryota</taxon>
        <taxon>Viridiplantae</taxon>
        <taxon>Streptophyta</taxon>
        <taxon>Embryophyta</taxon>
        <taxon>Tracheophyta</taxon>
        <taxon>Spermatophyta</taxon>
        <taxon>Magnoliopsida</taxon>
        <taxon>eudicotyledons</taxon>
        <taxon>Gunneridae</taxon>
        <taxon>Pentapetalae</taxon>
        <taxon>rosids</taxon>
        <taxon>fabids</taxon>
        <taxon>Malpighiales</taxon>
        <taxon>Euphorbiaceae</taxon>
        <taxon>Crotonoideae</taxon>
        <taxon>Micrandreae</taxon>
        <taxon>Hevea</taxon>
    </lineage>
</organism>
<feature type="compositionally biased region" description="Pro residues" evidence="3">
    <location>
        <begin position="135"/>
        <end position="152"/>
    </location>
</feature>
<reference evidence="6 7" key="1">
    <citation type="journal article" date="2020" name="Mol. Plant">
        <title>The Chromosome-Based Rubber Tree Genome Provides New Insights into Spurge Genome Evolution and Rubber Biosynthesis.</title>
        <authorList>
            <person name="Liu J."/>
            <person name="Shi C."/>
            <person name="Shi C.C."/>
            <person name="Li W."/>
            <person name="Zhang Q.J."/>
            <person name="Zhang Y."/>
            <person name="Li K."/>
            <person name="Lu H.F."/>
            <person name="Shi C."/>
            <person name="Zhu S.T."/>
            <person name="Xiao Z.Y."/>
            <person name="Nan H."/>
            <person name="Yue Y."/>
            <person name="Zhu X.G."/>
            <person name="Wu Y."/>
            <person name="Hong X.N."/>
            <person name="Fan G.Y."/>
            <person name="Tong Y."/>
            <person name="Zhang D."/>
            <person name="Mao C.L."/>
            <person name="Liu Y.L."/>
            <person name="Hao S.J."/>
            <person name="Liu W.Q."/>
            <person name="Lv M.Q."/>
            <person name="Zhang H.B."/>
            <person name="Liu Y."/>
            <person name="Hu-Tang G.R."/>
            <person name="Wang J.P."/>
            <person name="Wang J.H."/>
            <person name="Sun Y.H."/>
            <person name="Ni S.B."/>
            <person name="Chen W.B."/>
            <person name="Zhang X.C."/>
            <person name="Jiao Y.N."/>
            <person name="Eichler E.E."/>
            <person name="Li G.H."/>
            <person name="Liu X."/>
            <person name="Gao L.Z."/>
        </authorList>
    </citation>
    <scope>NUCLEOTIDE SEQUENCE [LARGE SCALE GENOMIC DNA]</scope>
    <source>
        <strain evidence="7">cv. GT1</strain>
        <tissue evidence="6">Leaf</tissue>
    </source>
</reference>
<dbReference type="Proteomes" id="UP000467840">
    <property type="component" value="Chromosome 4"/>
</dbReference>
<feature type="domain" description="Phytocyanin" evidence="5">
    <location>
        <begin position="24"/>
        <end position="128"/>
    </location>
</feature>
<dbReference type="Pfam" id="PF02298">
    <property type="entry name" value="Cu_bind_like"/>
    <property type="match status" value="2"/>
</dbReference>
<dbReference type="FunFam" id="2.60.40.420:FF:000034">
    <property type="entry name" value="Cupredoxin superfamily protein"/>
    <property type="match status" value="1"/>
</dbReference>
<evidence type="ECO:0000256" key="2">
    <source>
        <dbReference type="ARBA" id="ARBA00023180"/>
    </source>
</evidence>
<gene>
    <name evidence="6" type="ORF">GH714_023092</name>
</gene>
<name>A0A6A6LK08_HEVBR</name>
<evidence type="ECO:0000259" key="5">
    <source>
        <dbReference type="PROSITE" id="PS51485"/>
    </source>
</evidence>
<feature type="region of interest" description="Disordered" evidence="3">
    <location>
        <begin position="127"/>
        <end position="159"/>
    </location>
</feature>
<dbReference type="InterPro" id="IPR003245">
    <property type="entry name" value="Phytocyanin_dom"/>
</dbReference>
<protein>
    <recommendedName>
        <fullName evidence="5">Phytocyanin domain-containing protein</fullName>
    </recommendedName>
</protein>
<evidence type="ECO:0000256" key="1">
    <source>
        <dbReference type="ARBA" id="ARBA00023157"/>
    </source>
</evidence>
<feature type="chain" id="PRO_5025391920" description="Phytocyanin domain-containing protein" evidence="4">
    <location>
        <begin position="23"/>
        <end position="244"/>
    </location>
</feature>
<feature type="signal peptide" evidence="4">
    <location>
        <begin position="1"/>
        <end position="22"/>
    </location>
</feature>
<dbReference type="PROSITE" id="PS51485">
    <property type="entry name" value="PHYTOCYANIN"/>
    <property type="match status" value="2"/>
</dbReference>
<keyword evidence="7" id="KW-1185">Reference proteome</keyword>
<dbReference type="Gene3D" id="2.60.40.420">
    <property type="entry name" value="Cupredoxins - blue copper proteins"/>
    <property type="match status" value="2"/>
</dbReference>
<accession>A0A6A6LK08</accession>
<dbReference type="EMBL" id="JAAGAX010000010">
    <property type="protein sequence ID" value="KAF2301344.1"/>
    <property type="molecule type" value="Genomic_DNA"/>
</dbReference>
<evidence type="ECO:0000256" key="3">
    <source>
        <dbReference type="SAM" id="MobiDB-lite"/>
    </source>
</evidence>
<dbReference type="GO" id="GO:0009055">
    <property type="term" value="F:electron transfer activity"/>
    <property type="evidence" value="ECO:0007669"/>
    <property type="project" value="InterPro"/>
</dbReference>